<dbReference type="AlphaFoldDB" id="A0A0F9GL71"/>
<proteinExistence type="predicted"/>
<accession>A0A0F9GL71</accession>
<gene>
    <name evidence="1" type="ORF">LCGC14_2107750</name>
</gene>
<organism evidence="1">
    <name type="scientific">marine sediment metagenome</name>
    <dbReference type="NCBI Taxonomy" id="412755"/>
    <lineage>
        <taxon>unclassified sequences</taxon>
        <taxon>metagenomes</taxon>
        <taxon>ecological metagenomes</taxon>
    </lineage>
</organism>
<protein>
    <submittedName>
        <fullName evidence="1">Uncharacterized protein</fullName>
    </submittedName>
</protein>
<comment type="caution">
    <text evidence="1">The sequence shown here is derived from an EMBL/GenBank/DDBJ whole genome shotgun (WGS) entry which is preliminary data.</text>
</comment>
<reference evidence="1" key="1">
    <citation type="journal article" date="2015" name="Nature">
        <title>Complex archaea that bridge the gap between prokaryotes and eukaryotes.</title>
        <authorList>
            <person name="Spang A."/>
            <person name="Saw J.H."/>
            <person name="Jorgensen S.L."/>
            <person name="Zaremba-Niedzwiedzka K."/>
            <person name="Martijn J."/>
            <person name="Lind A.E."/>
            <person name="van Eijk R."/>
            <person name="Schleper C."/>
            <person name="Guy L."/>
            <person name="Ettema T.J."/>
        </authorList>
    </citation>
    <scope>NUCLEOTIDE SEQUENCE</scope>
</reference>
<feature type="non-terminal residue" evidence="1">
    <location>
        <position position="1"/>
    </location>
</feature>
<name>A0A0F9GL71_9ZZZZ</name>
<sequence length="40" mass="4700">DRVLFLAKWVRPDKEDGIYLPEISGGEAVWNWRPDWRDGG</sequence>
<evidence type="ECO:0000313" key="1">
    <source>
        <dbReference type="EMBL" id="KKL70160.1"/>
    </source>
</evidence>
<dbReference type="EMBL" id="LAZR01025981">
    <property type="protein sequence ID" value="KKL70160.1"/>
    <property type="molecule type" value="Genomic_DNA"/>
</dbReference>